<keyword evidence="6" id="KW-1185">Reference proteome</keyword>
<dbReference type="OrthoDB" id="9971407at2759"/>
<dbReference type="AlphaFoldDB" id="A0A813SA42"/>
<dbReference type="Gene3D" id="2.60.110.10">
    <property type="entry name" value="Thaumatin"/>
    <property type="match status" value="1"/>
</dbReference>
<evidence type="ECO:0000256" key="1">
    <source>
        <dbReference type="SAM" id="SignalP"/>
    </source>
</evidence>
<proteinExistence type="predicted"/>
<dbReference type="Proteomes" id="UP000677228">
    <property type="component" value="Unassembled WGS sequence"/>
</dbReference>
<accession>A0A813SA42</accession>
<evidence type="ECO:0000313" key="6">
    <source>
        <dbReference type="Proteomes" id="UP000663829"/>
    </source>
</evidence>
<gene>
    <name evidence="2" type="ORF">GPM918_LOCUS3163</name>
    <name evidence="3" type="ORF">OVA965_LOCUS11641</name>
    <name evidence="4" type="ORF">SRO942_LOCUS3163</name>
    <name evidence="5" type="ORF">TMI583_LOCUS11645</name>
</gene>
<dbReference type="EMBL" id="CAJOBA010004546">
    <property type="protein sequence ID" value="CAF3716182.1"/>
    <property type="molecule type" value="Genomic_DNA"/>
</dbReference>
<dbReference type="SUPFAM" id="SSF49870">
    <property type="entry name" value="Osmotin, thaumatin-like protein"/>
    <property type="match status" value="1"/>
</dbReference>
<dbReference type="Proteomes" id="UP000663829">
    <property type="component" value="Unassembled WGS sequence"/>
</dbReference>
<reference evidence="2" key="1">
    <citation type="submission" date="2021-02" db="EMBL/GenBank/DDBJ databases">
        <authorList>
            <person name="Nowell W R."/>
        </authorList>
    </citation>
    <scope>NUCLEOTIDE SEQUENCE</scope>
</reference>
<protein>
    <submittedName>
        <fullName evidence="2">Uncharacterized protein</fullName>
    </submittedName>
</protein>
<dbReference type="Proteomes" id="UP000682733">
    <property type="component" value="Unassembled WGS sequence"/>
</dbReference>
<dbReference type="InterPro" id="IPR037176">
    <property type="entry name" value="Osmotin/thaumatin-like_sf"/>
</dbReference>
<dbReference type="EMBL" id="CAJNOK010004541">
    <property type="protein sequence ID" value="CAF0941066.1"/>
    <property type="molecule type" value="Genomic_DNA"/>
</dbReference>
<name>A0A813SA42_9BILA</name>
<evidence type="ECO:0000313" key="5">
    <source>
        <dbReference type="EMBL" id="CAF3716182.1"/>
    </source>
</evidence>
<dbReference type="EMBL" id="CAJNOQ010000378">
    <property type="protein sequence ID" value="CAF0794217.1"/>
    <property type="molecule type" value="Genomic_DNA"/>
</dbReference>
<dbReference type="EMBL" id="CAJOBC010000378">
    <property type="protein sequence ID" value="CAF3578666.1"/>
    <property type="molecule type" value="Genomic_DNA"/>
</dbReference>
<keyword evidence="1" id="KW-0732">Signal</keyword>
<feature type="signal peptide" evidence="1">
    <location>
        <begin position="1"/>
        <end position="20"/>
    </location>
</feature>
<evidence type="ECO:0000313" key="4">
    <source>
        <dbReference type="EMBL" id="CAF3578666.1"/>
    </source>
</evidence>
<evidence type="ECO:0000313" key="3">
    <source>
        <dbReference type="EMBL" id="CAF0941066.1"/>
    </source>
</evidence>
<dbReference type="Proteomes" id="UP000681722">
    <property type="component" value="Unassembled WGS sequence"/>
</dbReference>
<organism evidence="2 6">
    <name type="scientific">Didymodactylos carnosus</name>
    <dbReference type="NCBI Taxonomy" id="1234261"/>
    <lineage>
        <taxon>Eukaryota</taxon>
        <taxon>Metazoa</taxon>
        <taxon>Spiralia</taxon>
        <taxon>Gnathifera</taxon>
        <taxon>Rotifera</taxon>
        <taxon>Eurotatoria</taxon>
        <taxon>Bdelloidea</taxon>
        <taxon>Philodinida</taxon>
        <taxon>Philodinidae</taxon>
        <taxon>Didymodactylos</taxon>
    </lineage>
</organism>
<feature type="chain" id="PRO_5035682828" evidence="1">
    <location>
        <begin position="21"/>
        <end position="155"/>
    </location>
</feature>
<evidence type="ECO:0000313" key="2">
    <source>
        <dbReference type="EMBL" id="CAF0794217.1"/>
    </source>
</evidence>
<sequence>MTLLLKVLQLLLFLLDFIQANTVTIKNSGGQAINVGFFKNLGDNQPSFVAERNIRVDGRGGSQTIAPGRKWEGRVQKITGAPADPATWVEFHFNAWQDMTFGDVSLICGYNGAVRLTSKDGNLNRGFSQNLYSHAPQKYKIRDSNGKPVLAATET</sequence>
<comment type="caution">
    <text evidence="2">The sequence shown here is derived from an EMBL/GenBank/DDBJ whole genome shotgun (WGS) entry which is preliminary data.</text>
</comment>